<dbReference type="EMBL" id="FOMW01000011">
    <property type="protein sequence ID" value="SFE86962.1"/>
    <property type="molecule type" value="Genomic_DNA"/>
</dbReference>
<dbReference type="STRING" id="74348.SAMN04488523_11194"/>
<proteinExistence type="predicted"/>
<keyword evidence="1" id="KW-0479">Metal-binding</keyword>
<evidence type="ECO:0000313" key="4">
    <source>
        <dbReference type="EMBL" id="SFE86962.1"/>
    </source>
</evidence>
<dbReference type="FunFam" id="3.40.720.10:FF:000062">
    <property type="entry name" value="Probable sulfatase"/>
    <property type="match status" value="1"/>
</dbReference>
<gene>
    <name evidence="4" type="ORF">SAMN04488523_11194</name>
</gene>
<dbReference type="RefSeq" id="WP_093924742.1">
    <property type="nucleotide sequence ID" value="NZ_FOMW01000011.1"/>
</dbReference>
<dbReference type="OrthoDB" id="9795675at2"/>
<dbReference type="GO" id="GO:0005737">
    <property type="term" value="C:cytoplasm"/>
    <property type="evidence" value="ECO:0007669"/>
    <property type="project" value="TreeGrafter"/>
</dbReference>
<dbReference type="AlphaFoldDB" id="A0A1I2E212"/>
<dbReference type="PANTHER" id="PTHR45953">
    <property type="entry name" value="IDURONATE 2-SULFATASE"/>
    <property type="match status" value="1"/>
</dbReference>
<evidence type="ECO:0000259" key="3">
    <source>
        <dbReference type="Pfam" id="PF00884"/>
    </source>
</evidence>
<sequence>MNILFIMYDQLRFDYLSCAGHPHLHTPNFDRVAAKGVRFTNTYVQSPICGASRMSFYTGRYVSSHGAQWNGYPLRVGEITLGDHLREVGMNCWLLGKTHMKADAKGMARLGLAPDSVIGARQADCGFDTWARDDGLWGFGPDGYYDEKRSPYNEYLKSKGYDGDNPWSDYANAGVEDGNIASGWMFQNADKPANIREEDSETPWLTSEAIRFVDEVDGPWCAHLSFIKPHWPYIVPAPYHAMYGQNHVPQALRDKAELKAPHPVLGAYQKSAVAQAFQRDDVRRKVIPAYMGLIKQCDDQLGRLLDHLEATGKAEDTMIVLTSDHGDYLGDHWLGEKDFFHEASVKIPLIIYDPRASADGARGTICEALTESIDLAATFVEAAGGEVPDHILEGRSLMPWVRGETPEKWREFVVSEYDYGSTPRAPALGVSARDARIFMVFDGRWKLIHFEGGFRPMLFDLQTDPSEFIDLGEDPACASEIARLYDYLRAWGLRLAQRVTVSDSDIAEKRGKSGRRGILPFLVDGSEVAPELVEKYRGHARQIYTVQPAETAPEEGDKL</sequence>
<keyword evidence="5" id="KW-1185">Reference proteome</keyword>
<dbReference type="Gene3D" id="3.40.720.10">
    <property type="entry name" value="Alkaline Phosphatase, subunit A"/>
    <property type="match status" value="1"/>
</dbReference>
<accession>A0A1I2E212</accession>
<dbReference type="GO" id="GO:0046872">
    <property type="term" value="F:metal ion binding"/>
    <property type="evidence" value="ECO:0007669"/>
    <property type="project" value="UniProtKB-KW"/>
</dbReference>
<dbReference type="InterPro" id="IPR000917">
    <property type="entry name" value="Sulfatase_N"/>
</dbReference>
<keyword evidence="2" id="KW-0378">Hydrolase</keyword>
<dbReference type="PANTHER" id="PTHR45953:SF1">
    <property type="entry name" value="IDURONATE 2-SULFATASE"/>
    <property type="match status" value="1"/>
</dbReference>
<reference evidence="4 5" key="1">
    <citation type="submission" date="2016-10" db="EMBL/GenBank/DDBJ databases">
        <authorList>
            <person name="de Groot N.N."/>
        </authorList>
    </citation>
    <scope>NUCLEOTIDE SEQUENCE [LARGE SCALE GENOMIC DNA]</scope>
    <source>
        <strain evidence="4 5">DSM 11443</strain>
    </source>
</reference>
<dbReference type="InterPro" id="IPR017850">
    <property type="entry name" value="Alkaline_phosphatase_core_sf"/>
</dbReference>
<organism evidence="4 5">
    <name type="scientific">Sulfitobacter brevis</name>
    <dbReference type="NCBI Taxonomy" id="74348"/>
    <lineage>
        <taxon>Bacteria</taxon>
        <taxon>Pseudomonadati</taxon>
        <taxon>Pseudomonadota</taxon>
        <taxon>Alphaproteobacteria</taxon>
        <taxon>Rhodobacterales</taxon>
        <taxon>Roseobacteraceae</taxon>
        <taxon>Sulfitobacter</taxon>
    </lineage>
</organism>
<dbReference type="SUPFAM" id="SSF53649">
    <property type="entry name" value="Alkaline phosphatase-like"/>
    <property type="match status" value="1"/>
</dbReference>
<dbReference type="Pfam" id="PF00884">
    <property type="entry name" value="Sulfatase"/>
    <property type="match status" value="1"/>
</dbReference>
<protein>
    <submittedName>
        <fullName evidence="4">Arylsulfatase A</fullName>
    </submittedName>
</protein>
<evidence type="ECO:0000313" key="5">
    <source>
        <dbReference type="Proteomes" id="UP000198977"/>
    </source>
</evidence>
<evidence type="ECO:0000256" key="2">
    <source>
        <dbReference type="ARBA" id="ARBA00022801"/>
    </source>
</evidence>
<name>A0A1I2E212_9RHOB</name>
<feature type="domain" description="Sulfatase N-terminal" evidence="3">
    <location>
        <begin position="2"/>
        <end position="384"/>
    </location>
</feature>
<evidence type="ECO:0000256" key="1">
    <source>
        <dbReference type="ARBA" id="ARBA00022723"/>
    </source>
</evidence>
<dbReference type="Proteomes" id="UP000198977">
    <property type="component" value="Unassembled WGS sequence"/>
</dbReference>
<dbReference type="GO" id="GO:0008484">
    <property type="term" value="F:sulfuric ester hydrolase activity"/>
    <property type="evidence" value="ECO:0007669"/>
    <property type="project" value="TreeGrafter"/>
</dbReference>